<feature type="domain" description="Peptidase M14" evidence="3">
    <location>
        <begin position="70"/>
        <end position="351"/>
    </location>
</feature>
<comment type="similarity">
    <text evidence="1">Belongs to the peptidase M14 family.</text>
</comment>
<proteinExistence type="inferred from homology"/>
<feature type="active site" description="Proton donor/acceptor" evidence="1">
    <location>
        <position position="327"/>
    </location>
</feature>
<dbReference type="PANTHER" id="PTHR30032">
    <property type="entry name" value="N-ACETYLMURAMOYL-L-ALANINE AMIDASE-RELATED"/>
    <property type="match status" value="1"/>
</dbReference>
<feature type="chain" id="PRO_5046193618" evidence="2">
    <location>
        <begin position="27"/>
        <end position="1166"/>
    </location>
</feature>
<evidence type="ECO:0000313" key="5">
    <source>
        <dbReference type="Proteomes" id="UP001160142"/>
    </source>
</evidence>
<evidence type="ECO:0000256" key="1">
    <source>
        <dbReference type="PROSITE-ProRule" id="PRU01379"/>
    </source>
</evidence>
<dbReference type="EMBL" id="JARXVQ010000001">
    <property type="protein sequence ID" value="MDH6180017.1"/>
    <property type="molecule type" value="Genomic_DNA"/>
</dbReference>
<protein>
    <submittedName>
        <fullName evidence="4">Cell wall-binding protein</fullName>
    </submittedName>
</protein>
<dbReference type="SUPFAM" id="SSF53187">
    <property type="entry name" value="Zn-dependent exopeptidases"/>
    <property type="match status" value="1"/>
</dbReference>
<keyword evidence="2" id="KW-0732">Signal</keyword>
<dbReference type="Pfam" id="PF00246">
    <property type="entry name" value="Peptidase_M14"/>
    <property type="match status" value="1"/>
</dbReference>
<evidence type="ECO:0000313" key="4">
    <source>
        <dbReference type="EMBL" id="MDH6180017.1"/>
    </source>
</evidence>
<name>A0ABT6KLL0_9MICO</name>
<dbReference type="PANTHER" id="PTHR30032:SF4">
    <property type="entry name" value="AMIDASE ENHANCER"/>
    <property type="match status" value="1"/>
</dbReference>
<dbReference type="Pfam" id="PF04122">
    <property type="entry name" value="CW_binding_2"/>
    <property type="match status" value="3"/>
</dbReference>
<dbReference type="InterPro" id="IPR007253">
    <property type="entry name" value="Cell_wall-bd_2"/>
</dbReference>
<dbReference type="Gene3D" id="3.40.630.10">
    <property type="entry name" value="Zn peptidases"/>
    <property type="match status" value="1"/>
</dbReference>
<dbReference type="InterPro" id="IPR051922">
    <property type="entry name" value="Bact_Sporulation_Assoc"/>
</dbReference>
<comment type="caution">
    <text evidence="4">The sequence shown here is derived from an EMBL/GenBank/DDBJ whole genome shotgun (WGS) entry which is preliminary data.</text>
</comment>
<dbReference type="SMART" id="SM00631">
    <property type="entry name" value="Zn_pept"/>
    <property type="match status" value="1"/>
</dbReference>
<reference evidence="4 5" key="1">
    <citation type="submission" date="2023-04" db="EMBL/GenBank/DDBJ databases">
        <title>Genome Encyclopedia of Bacteria and Archaea VI: Functional Genomics of Type Strains.</title>
        <authorList>
            <person name="Whitman W."/>
        </authorList>
    </citation>
    <scope>NUCLEOTIDE SEQUENCE [LARGE SCALE GENOMIC DNA]</scope>
    <source>
        <strain evidence="4 5">SG_E_30_P1</strain>
    </source>
</reference>
<feature type="signal peptide" evidence="2">
    <location>
        <begin position="1"/>
        <end position="26"/>
    </location>
</feature>
<evidence type="ECO:0000259" key="3">
    <source>
        <dbReference type="PROSITE" id="PS52035"/>
    </source>
</evidence>
<sequence length="1166" mass="122226">MQTRVLAGVGSVALIASLLVVGSPAAADIAPPALPISRPDAGITFPTQYPTKNTLQVFPDLASDASNLRGVRPYDEIAPLLNSLQAGSDVISAQVVGKTDLRNADIPNGRDIYLVTLTSPETPEETAQQLAWRDMVKHDPTAAALDEELQAEYKVPIWFNGNIHGNEWEGTDATLNYIQELVNNASQPAVQELLSTTRLYFTVTNNPDGRALGQREQALGYDPNRDAVTGATAEASIIRDLSSLIQPTYFVDLHGYTNVLQVEPCGPPHGENYEYDLFIPHAYSAALAVEQAVTAANIPGNTYMSPTGGTTTTNTGKINIPYRDQREGWDDWPPIFAPQYVAYQGAITNTVELPLGRLTLNSTNQAANAARAAINIQVADVVIKTIVDYVTDHKAALLDNQMEIFRRGIAGEPSVEIPADIAVEDLEPDVPTEWVSIWDETDVYVADYPRAYVLPQGGTQRSDTDAQRLVQSLLVHGIEVDQASAPFSAGGKDYAAGSYIVDMHQPLRGLANVLLDDGTDISARVGDMYDISAWSLALLWGADVDSIGTTGDELFTFEGSDVSAVDPSGTVPAPGTYLTFEPRGAAEWQAVNALLAEGIALEQLEDEKIILGPDAASYSAALEVADVFGVDFTASSGSELRDGTSKPLKSLKIAYTGGNIDRDMLTKMGFKDFVSINGTAVNNGTVDLSTIDLLWLGSALSGLNTTGTANINAYLAAGKPALGRGTAISSFANTFGIVTAGASSASSSSNGIVSLTVNPDGVLSQWSQDTAFVYPAVRYTGLGSNAVIESTYAATTESMMISGWWPEANRTAFVGQPAAVSAVGPTGSKTYFFGTSVLFRNHPVGAFSDIARAMYWGATAGTNALPVPPLVDRIEGANRYDVAVNISTEAFPETAPVVYVATGINYPDALSAGPAAAHEGGPVLLVPGTSIPASVSAEIARLDPERIVVVGGPASVAPAVFNELTTMADTVERIEGANRYEVSRNLASEVFGTAERAYLATGANFPDALAAGAVGGNIGAPVVLVNGTQPTLDSDTATLLNGLGVTSLRVAGGPNSVSSGILDAANVIAPTTRLDGADRYAAARSINADAYTEADRVFLATGLNFPDALAGSVLAALNEAPLFVVKTACVDQATLDAIESLGADHITLLGGPNSLNPSIEALTPCV</sequence>
<dbReference type="PROSITE" id="PS52035">
    <property type="entry name" value="PEPTIDASE_M14"/>
    <property type="match status" value="1"/>
</dbReference>
<evidence type="ECO:0000256" key="2">
    <source>
        <dbReference type="SAM" id="SignalP"/>
    </source>
</evidence>
<gene>
    <name evidence="4" type="ORF">M2152_000199</name>
</gene>
<dbReference type="InterPro" id="IPR000834">
    <property type="entry name" value="Peptidase_M14"/>
</dbReference>
<keyword evidence="5" id="KW-1185">Reference proteome</keyword>
<dbReference type="RefSeq" id="WP_322132385.1">
    <property type="nucleotide sequence ID" value="NZ_CP085036.1"/>
</dbReference>
<accession>A0ABT6KLL0</accession>
<dbReference type="Proteomes" id="UP001160142">
    <property type="component" value="Unassembled WGS sequence"/>
</dbReference>
<organism evidence="4 5">
    <name type="scientific">Antiquaquibacter oligotrophicus</name>
    <dbReference type="NCBI Taxonomy" id="2880260"/>
    <lineage>
        <taxon>Bacteria</taxon>
        <taxon>Bacillati</taxon>
        <taxon>Actinomycetota</taxon>
        <taxon>Actinomycetes</taxon>
        <taxon>Micrococcales</taxon>
        <taxon>Microbacteriaceae</taxon>
        <taxon>Antiquaquibacter</taxon>
    </lineage>
</organism>